<accession>A0A6C0JBL8</accession>
<evidence type="ECO:0000256" key="1">
    <source>
        <dbReference type="SAM" id="Phobius"/>
    </source>
</evidence>
<dbReference type="InterPro" id="IPR013320">
    <property type="entry name" value="ConA-like_dom_sf"/>
</dbReference>
<dbReference type="AlphaFoldDB" id="A0A6C0JBL8"/>
<proteinExistence type="predicted"/>
<feature type="transmembrane region" description="Helical" evidence="1">
    <location>
        <begin position="77"/>
        <end position="98"/>
    </location>
</feature>
<feature type="transmembrane region" description="Helical" evidence="1">
    <location>
        <begin position="7"/>
        <end position="24"/>
    </location>
</feature>
<evidence type="ECO:0000313" key="2">
    <source>
        <dbReference type="EMBL" id="QHU02723.1"/>
    </source>
</evidence>
<organism evidence="2">
    <name type="scientific">viral metagenome</name>
    <dbReference type="NCBI Taxonomy" id="1070528"/>
    <lineage>
        <taxon>unclassified sequences</taxon>
        <taxon>metagenomes</taxon>
        <taxon>organismal metagenomes</taxon>
    </lineage>
</organism>
<keyword evidence="1" id="KW-0812">Transmembrane</keyword>
<dbReference type="Gene3D" id="2.60.120.200">
    <property type="match status" value="1"/>
</dbReference>
<sequence length="357" mass="40773">MGKYTMIINIVALFMFYALIYKHILRDFIIQRGEYEVVKYMDYASLGTAILLAIVVLYSLTNLIRGVITTSYHAIKILKYVIMLSAFCGSIFGVLYTYDNHRNIFNIIGLSLLSIIGAVLTYVFAKRTSLISKLNDTTTSIKDEYSGLSSTSMYIILVQVIILCLYASFTSLKSYTLRVVQPSGNYLIKKSVSLSSRRNIASHDEMKKMYDVHGNDDSDYRYTLSCWVYLEPTNDNNTFNNILSYGSMPIINYNPANNHLRIQMVNVVNDSPTTLFETMDIPIQRWNHLVINYSSSTCDVFLNNTIVSTSENNIPTLNEDALIIGDNTSDFGRIRDVIYFKNILTKPQIRVLYNTQR</sequence>
<keyword evidence="1" id="KW-1133">Transmembrane helix</keyword>
<reference evidence="2" key="1">
    <citation type="journal article" date="2020" name="Nature">
        <title>Giant virus diversity and host interactions through global metagenomics.</title>
        <authorList>
            <person name="Schulz F."/>
            <person name="Roux S."/>
            <person name="Paez-Espino D."/>
            <person name="Jungbluth S."/>
            <person name="Walsh D.A."/>
            <person name="Denef V.J."/>
            <person name="McMahon K.D."/>
            <person name="Konstantinidis K.T."/>
            <person name="Eloe-Fadrosh E.A."/>
            <person name="Kyrpides N.C."/>
            <person name="Woyke T."/>
        </authorList>
    </citation>
    <scope>NUCLEOTIDE SEQUENCE</scope>
    <source>
        <strain evidence="2">GVMAG-M-3300025880-76</strain>
    </source>
</reference>
<dbReference type="EMBL" id="MN740361">
    <property type="protein sequence ID" value="QHU02723.1"/>
    <property type="molecule type" value="Genomic_DNA"/>
</dbReference>
<feature type="transmembrane region" description="Helical" evidence="1">
    <location>
        <begin position="104"/>
        <end position="125"/>
    </location>
</feature>
<evidence type="ECO:0008006" key="3">
    <source>
        <dbReference type="Google" id="ProtNLM"/>
    </source>
</evidence>
<protein>
    <recommendedName>
        <fullName evidence="3">LamG-like jellyroll fold domain-containing protein</fullName>
    </recommendedName>
</protein>
<dbReference type="SUPFAM" id="SSF49899">
    <property type="entry name" value="Concanavalin A-like lectins/glucanases"/>
    <property type="match status" value="1"/>
</dbReference>
<keyword evidence="1" id="KW-0472">Membrane</keyword>
<dbReference type="Pfam" id="PF13385">
    <property type="entry name" value="Laminin_G_3"/>
    <property type="match status" value="1"/>
</dbReference>
<name>A0A6C0JBL8_9ZZZZ</name>
<feature type="transmembrane region" description="Helical" evidence="1">
    <location>
        <begin position="44"/>
        <end position="65"/>
    </location>
</feature>
<feature type="transmembrane region" description="Helical" evidence="1">
    <location>
        <begin position="145"/>
        <end position="169"/>
    </location>
</feature>